<keyword evidence="1" id="KW-0812">Transmembrane</keyword>
<keyword evidence="1" id="KW-0472">Membrane</keyword>
<protein>
    <submittedName>
        <fullName evidence="2">Putative secreted protein</fullName>
    </submittedName>
</protein>
<sequence length="79" mass="8694">MHSIMVGQKGIAIKLFGANLALKWLFTCVCSIVVDQIFTLRKAFEALHALKLLFTSVCSIMTGEKRIISELLGAKLALK</sequence>
<proteinExistence type="predicted"/>
<organism evidence="2">
    <name type="scientific">Ixodes ricinus</name>
    <name type="common">Common tick</name>
    <name type="synonym">Acarus ricinus</name>
    <dbReference type="NCBI Taxonomy" id="34613"/>
    <lineage>
        <taxon>Eukaryota</taxon>
        <taxon>Metazoa</taxon>
        <taxon>Ecdysozoa</taxon>
        <taxon>Arthropoda</taxon>
        <taxon>Chelicerata</taxon>
        <taxon>Arachnida</taxon>
        <taxon>Acari</taxon>
        <taxon>Parasitiformes</taxon>
        <taxon>Ixodida</taxon>
        <taxon>Ixodoidea</taxon>
        <taxon>Ixodidae</taxon>
        <taxon>Ixodinae</taxon>
        <taxon>Ixodes</taxon>
    </lineage>
</organism>
<reference evidence="2" key="1">
    <citation type="journal article" date="2018" name="PLoS Negl. Trop. Dis.">
        <title>Sialome diversity of ticks revealed by RNAseq of single tick salivary glands.</title>
        <authorList>
            <person name="Perner J."/>
            <person name="Kropackova S."/>
            <person name="Kopacek P."/>
            <person name="Ribeiro J.M."/>
        </authorList>
    </citation>
    <scope>NUCLEOTIDE SEQUENCE</scope>
    <source>
        <strain evidence="2">Siblings of single egg batch collected in Ceske Budejovice</strain>
        <tissue evidence="2">Salivary glands</tissue>
    </source>
</reference>
<dbReference type="EMBL" id="GEGO01002988">
    <property type="protein sequence ID" value="JAR92416.1"/>
    <property type="molecule type" value="Transcribed_RNA"/>
</dbReference>
<dbReference type="AlphaFoldDB" id="A0A147BNR6"/>
<feature type="transmembrane region" description="Helical" evidence="1">
    <location>
        <begin position="12"/>
        <end position="34"/>
    </location>
</feature>
<keyword evidence="1" id="KW-1133">Transmembrane helix</keyword>
<evidence type="ECO:0000313" key="2">
    <source>
        <dbReference type="EMBL" id="JAR92416.1"/>
    </source>
</evidence>
<accession>A0A147BNR6</accession>
<name>A0A147BNR6_IXORI</name>
<evidence type="ECO:0000256" key="1">
    <source>
        <dbReference type="SAM" id="Phobius"/>
    </source>
</evidence>